<dbReference type="eggNOG" id="COG5267">
    <property type="taxonomic scope" value="Bacteria"/>
</dbReference>
<dbReference type="EMBL" id="FOAZ01000006">
    <property type="protein sequence ID" value="SEL19812.1"/>
    <property type="molecule type" value="Genomic_DNA"/>
</dbReference>
<keyword evidence="2" id="KW-1185">Reference proteome</keyword>
<evidence type="ECO:0000313" key="1">
    <source>
        <dbReference type="EMBL" id="SEL19812.1"/>
    </source>
</evidence>
<proteinExistence type="predicted"/>
<dbReference type="InterPro" id="IPR014917">
    <property type="entry name" value="DUF1800"/>
</dbReference>
<accession>A0A1H7N896</accession>
<dbReference type="Proteomes" id="UP000183015">
    <property type="component" value="Unassembled WGS sequence"/>
</dbReference>
<dbReference type="STRING" id="235985.SAMN05414137_106258"/>
<dbReference type="Pfam" id="PF08811">
    <property type="entry name" value="DUF1800"/>
    <property type="match status" value="1"/>
</dbReference>
<dbReference type="AlphaFoldDB" id="A0A1H7N896"/>
<name>A0A1H7N896_STRJI</name>
<sequence length="438" mass="46307">MVATVSARAQVAHLLRRAGFGGRGEELDAAEKAGYEATVASLLGAPQGAADAGVAATPPPVFPVIAPPGRDVTARKQANRERAQQAAQLAGWWLTRMVRANAPLVEKRTWFWHGHWATSIQKVRSAPLMLAQNQTLRALGGGDFATLAHAMVGDPALAVWLDEIGSTKRAPNENLARELMELFTLGVGHYTESDVRAAARALTGWRLDRAGGRLLFVPAAHDDTPKTILGQTADFDSVSLVDLLVGQPASHAWVVTRMWNRWAAPGPVPAEVMARLRTAYGAGRDLTALLHALLLDPVFRGPTVVGALAKQPVEYVVGALRALGITPDDADQAILLGTLRRLGQVPFEPPNVGGWPSGDAWLTAAAAQARLDFARWAVTKGDLGAVSSAPAASRVDATARLLGLDGWSDRTRAALQEAAGRPATLVALALAAPEYAVN</sequence>
<protein>
    <submittedName>
        <fullName evidence="1">Uncharacterized conserved protein, DUF1800 family</fullName>
    </submittedName>
</protein>
<reference evidence="2" key="1">
    <citation type="submission" date="2016-10" db="EMBL/GenBank/DDBJ databases">
        <authorList>
            <person name="Varghese N."/>
        </authorList>
    </citation>
    <scope>NUCLEOTIDE SEQUENCE [LARGE SCALE GENOMIC DNA]</scope>
    <source>
        <strain evidence="2">DSM 45096 / BCRC 16803 / CGMCC 4.1857 / CIP 109030 / JCM 12277 / KCTC 19219 / NBRC 100920 / 33214</strain>
    </source>
</reference>
<evidence type="ECO:0000313" key="2">
    <source>
        <dbReference type="Proteomes" id="UP000183015"/>
    </source>
</evidence>
<gene>
    <name evidence="1" type="ORF">SAMN05414137_106258</name>
</gene>
<organism evidence="1 2">
    <name type="scientific">Streptacidiphilus jiangxiensis</name>
    <dbReference type="NCBI Taxonomy" id="235985"/>
    <lineage>
        <taxon>Bacteria</taxon>
        <taxon>Bacillati</taxon>
        <taxon>Actinomycetota</taxon>
        <taxon>Actinomycetes</taxon>
        <taxon>Kitasatosporales</taxon>
        <taxon>Streptomycetaceae</taxon>
        <taxon>Streptacidiphilus</taxon>
    </lineage>
</organism>